<keyword evidence="2" id="KW-1185">Reference proteome</keyword>
<evidence type="ECO:0000313" key="1">
    <source>
        <dbReference type="EMBL" id="CAG8713631.1"/>
    </source>
</evidence>
<gene>
    <name evidence="1" type="ORF">GMARGA_LOCUS12931</name>
</gene>
<comment type="caution">
    <text evidence="1">The sequence shown here is derived from an EMBL/GenBank/DDBJ whole genome shotgun (WGS) entry which is preliminary data.</text>
</comment>
<organism evidence="1 2">
    <name type="scientific">Gigaspora margarita</name>
    <dbReference type="NCBI Taxonomy" id="4874"/>
    <lineage>
        <taxon>Eukaryota</taxon>
        <taxon>Fungi</taxon>
        <taxon>Fungi incertae sedis</taxon>
        <taxon>Mucoromycota</taxon>
        <taxon>Glomeromycotina</taxon>
        <taxon>Glomeromycetes</taxon>
        <taxon>Diversisporales</taxon>
        <taxon>Gigasporaceae</taxon>
        <taxon>Gigaspora</taxon>
    </lineage>
</organism>
<evidence type="ECO:0000313" key="2">
    <source>
        <dbReference type="Proteomes" id="UP000789901"/>
    </source>
</evidence>
<sequence>MNTEDDKISNKNNARLEYYQRKRKKGEAEIAEEREMRIECEHNQRNWAWKLLLNEKNVA</sequence>
<accession>A0ABN7V0X5</accession>
<dbReference type="Proteomes" id="UP000789901">
    <property type="component" value="Unassembled WGS sequence"/>
</dbReference>
<name>A0ABN7V0X5_GIGMA</name>
<dbReference type="EMBL" id="CAJVQB010008070">
    <property type="protein sequence ID" value="CAG8713631.1"/>
    <property type="molecule type" value="Genomic_DNA"/>
</dbReference>
<proteinExistence type="predicted"/>
<reference evidence="1 2" key="1">
    <citation type="submission" date="2021-06" db="EMBL/GenBank/DDBJ databases">
        <authorList>
            <person name="Kallberg Y."/>
            <person name="Tangrot J."/>
            <person name="Rosling A."/>
        </authorList>
    </citation>
    <scope>NUCLEOTIDE SEQUENCE [LARGE SCALE GENOMIC DNA]</scope>
    <source>
        <strain evidence="1 2">120-4 pot B 10/14</strain>
    </source>
</reference>
<protein>
    <submittedName>
        <fullName evidence="1">26184_t:CDS:1</fullName>
    </submittedName>
</protein>